<reference evidence="8 9" key="1">
    <citation type="submission" date="2017-10" db="EMBL/GenBank/DDBJ databases">
        <title>Comparative genomics in systemic dimorphic fungi from Ajellomycetaceae.</title>
        <authorList>
            <person name="Munoz J.F."/>
            <person name="Mcewen J.G."/>
            <person name="Clay O.K."/>
            <person name="Cuomo C.A."/>
        </authorList>
    </citation>
    <scope>NUCLEOTIDE SEQUENCE [LARGE SCALE GENOMIC DNA]</scope>
    <source>
        <strain evidence="8 9">UAMH5409</strain>
    </source>
</reference>
<evidence type="ECO:0000256" key="2">
    <source>
        <dbReference type="ARBA" id="ARBA00022737"/>
    </source>
</evidence>
<evidence type="ECO:0000259" key="7">
    <source>
        <dbReference type="PROSITE" id="PS50157"/>
    </source>
</evidence>
<evidence type="ECO:0000313" key="8">
    <source>
        <dbReference type="EMBL" id="PGG99284.1"/>
    </source>
</evidence>
<dbReference type="STRING" id="1447875.A0A2B7WRK7"/>
<dbReference type="AlphaFoldDB" id="A0A2B7WRK7"/>
<dbReference type="InterPro" id="IPR017907">
    <property type="entry name" value="Znf_RING_CS"/>
</dbReference>
<feature type="compositionally biased region" description="Polar residues" evidence="6">
    <location>
        <begin position="75"/>
        <end position="89"/>
    </location>
</feature>
<evidence type="ECO:0000313" key="9">
    <source>
        <dbReference type="Proteomes" id="UP000223968"/>
    </source>
</evidence>
<evidence type="ECO:0000256" key="4">
    <source>
        <dbReference type="ARBA" id="ARBA00022833"/>
    </source>
</evidence>
<accession>A0A2B7WRK7</accession>
<dbReference type="PROSITE" id="PS00028">
    <property type="entry name" value="ZINC_FINGER_C2H2_1"/>
    <property type="match status" value="7"/>
</dbReference>
<protein>
    <recommendedName>
        <fullName evidence="7">C2H2-type domain-containing protein</fullName>
    </recommendedName>
</protein>
<sequence>MFKCKVCGIELQSQANYHHHTQTGQTLQCFDCLETFDSLCALRNHRKTVHPREFEESRKLVQDPSITVKLLPRQDTPNTNAGLSDIGNTRHSRRPDEKPNHTGSSAKQENLIGGLSEPAEEPDNFDKAIEALMEALRKRCQQNDPKITSNRSFQSVPTISVPVAQNEIVKREDDDTQLVGWLDTEHRAPESQIAKIGTTSDMVSNGSVSTHLYSQQSENAYPVKRVKRFSTASSNDSELATTLVPTQPHQATQQPHSEARIVCFECEATFSTIIGLHHHQIMCEHNYCKECLGFFHDRTLLDHHRRMMHSYNCAICQLVCKSWEEQREHQRQSEHGYCKSCDSYFFDKESHKKHLNFHTGPKFKCPICNAAFGTEEVQKAHQRAIQHGYCRVCFRYFSDQASYSKHLDSHKSNTYSCPICKAVFATEIDRSAHRRQTKHGYCQDCNRYFLDQASCLKHMEMHSNMTFKCPTCGVGLSTEEARNTHQRVNRHAFCCNRVFQDEQSAKQHIAAVHPHRCGVFNCNTFHADSALLTAHQKKSHPYCELCNRAFLDVTALSAHIGTSTSHADKVRKNHRK</sequence>
<dbReference type="GO" id="GO:0008270">
    <property type="term" value="F:zinc ion binding"/>
    <property type="evidence" value="ECO:0007669"/>
    <property type="project" value="UniProtKB-KW"/>
</dbReference>
<keyword evidence="9" id="KW-1185">Reference proteome</keyword>
<feature type="domain" description="C2H2-type" evidence="7">
    <location>
        <begin position="336"/>
        <end position="363"/>
    </location>
</feature>
<dbReference type="PROSITE" id="PS00518">
    <property type="entry name" value="ZF_RING_1"/>
    <property type="match status" value="1"/>
</dbReference>
<feature type="domain" description="C2H2-type" evidence="7">
    <location>
        <begin position="363"/>
        <end position="387"/>
    </location>
</feature>
<dbReference type="PANTHER" id="PTHR24379:SF121">
    <property type="entry name" value="C2H2-TYPE DOMAIN-CONTAINING PROTEIN"/>
    <property type="match status" value="1"/>
</dbReference>
<proteinExistence type="predicted"/>
<keyword evidence="2" id="KW-0677">Repeat</keyword>
<comment type="caution">
    <text evidence="8">The sequence shown here is derived from an EMBL/GenBank/DDBJ whole genome shotgun (WGS) entry which is preliminary data.</text>
</comment>
<keyword evidence="3 5" id="KW-0863">Zinc-finger</keyword>
<evidence type="ECO:0000256" key="1">
    <source>
        <dbReference type="ARBA" id="ARBA00022723"/>
    </source>
</evidence>
<dbReference type="SMART" id="SM00355">
    <property type="entry name" value="ZnF_C2H2"/>
    <property type="match status" value="13"/>
</dbReference>
<feature type="domain" description="C2H2-type" evidence="7">
    <location>
        <begin position="27"/>
        <end position="55"/>
    </location>
</feature>
<evidence type="ECO:0000256" key="3">
    <source>
        <dbReference type="ARBA" id="ARBA00022771"/>
    </source>
</evidence>
<dbReference type="EMBL" id="PDNB01000207">
    <property type="protein sequence ID" value="PGG99284.1"/>
    <property type="molecule type" value="Genomic_DNA"/>
</dbReference>
<feature type="region of interest" description="Disordered" evidence="6">
    <location>
        <begin position="65"/>
        <end position="121"/>
    </location>
</feature>
<evidence type="ECO:0000256" key="5">
    <source>
        <dbReference type="PROSITE-ProRule" id="PRU00042"/>
    </source>
</evidence>
<evidence type="ECO:0000256" key="6">
    <source>
        <dbReference type="SAM" id="MobiDB-lite"/>
    </source>
</evidence>
<dbReference type="PROSITE" id="PS50157">
    <property type="entry name" value="ZINC_FINGER_C2H2_2"/>
    <property type="match status" value="3"/>
</dbReference>
<name>A0A2B7WRK7_9EURO</name>
<keyword evidence="1" id="KW-0479">Metal-binding</keyword>
<dbReference type="PANTHER" id="PTHR24379">
    <property type="entry name" value="KRAB AND ZINC FINGER DOMAIN-CONTAINING"/>
    <property type="match status" value="1"/>
</dbReference>
<keyword evidence="4" id="KW-0862">Zinc</keyword>
<dbReference type="OrthoDB" id="6077919at2759"/>
<dbReference type="Pfam" id="PF12874">
    <property type="entry name" value="zf-met"/>
    <property type="match status" value="1"/>
</dbReference>
<organism evidence="8 9">
    <name type="scientific">Helicocarpus griseus UAMH5409</name>
    <dbReference type="NCBI Taxonomy" id="1447875"/>
    <lineage>
        <taxon>Eukaryota</taxon>
        <taxon>Fungi</taxon>
        <taxon>Dikarya</taxon>
        <taxon>Ascomycota</taxon>
        <taxon>Pezizomycotina</taxon>
        <taxon>Eurotiomycetes</taxon>
        <taxon>Eurotiomycetidae</taxon>
        <taxon>Onygenales</taxon>
        <taxon>Ajellomycetaceae</taxon>
        <taxon>Helicocarpus</taxon>
    </lineage>
</organism>
<dbReference type="InterPro" id="IPR013087">
    <property type="entry name" value="Znf_C2H2_type"/>
</dbReference>
<dbReference type="Gene3D" id="3.30.160.60">
    <property type="entry name" value="Classic Zinc Finger"/>
    <property type="match status" value="3"/>
</dbReference>
<gene>
    <name evidence="8" type="ORF">AJ79_08590</name>
</gene>
<dbReference type="Proteomes" id="UP000223968">
    <property type="component" value="Unassembled WGS sequence"/>
</dbReference>